<dbReference type="AlphaFoldDB" id="A0A261RQC3"/>
<dbReference type="GO" id="GO:0016491">
    <property type="term" value="F:oxidoreductase activity"/>
    <property type="evidence" value="ECO:0007669"/>
    <property type="project" value="UniProtKB-KW"/>
</dbReference>
<evidence type="ECO:0000256" key="1">
    <source>
        <dbReference type="ARBA" id="ARBA00023002"/>
    </source>
</evidence>
<gene>
    <name evidence="4" type="ORF">CAL26_03990</name>
</gene>
<dbReference type="STRING" id="1416803.CAL13_17510"/>
<dbReference type="CDD" id="cd19102">
    <property type="entry name" value="AKR_unchar"/>
    <property type="match status" value="1"/>
</dbReference>
<dbReference type="InterPro" id="IPR050523">
    <property type="entry name" value="AKR_Detox_Biosynth"/>
</dbReference>
<dbReference type="InterPro" id="IPR036812">
    <property type="entry name" value="NAD(P)_OxRdtase_dom_sf"/>
</dbReference>
<evidence type="ECO:0000259" key="3">
    <source>
        <dbReference type="Pfam" id="PF00248"/>
    </source>
</evidence>
<dbReference type="OrthoDB" id="5488419at2"/>
<dbReference type="Proteomes" id="UP000216857">
    <property type="component" value="Unassembled WGS sequence"/>
</dbReference>
<dbReference type="GO" id="GO:0005829">
    <property type="term" value="C:cytosol"/>
    <property type="evidence" value="ECO:0007669"/>
    <property type="project" value="TreeGrafter"/>
</dbReference>
<accession>A0A261RQC3</accession>
<evidence type="ECO:0000313" key="4">
    <source>
        <dbReference type="EMBL" id="OZI26493.1"/>
    </source>
</evidence>
<organism evidence="4 5">
    <name type="scientific">Bordetella genomosp. 9</name>
    <dbReference type="NCBI Taxonomy" id="1416803"/>
    <lineage>
        <taxon>Bacteria</taxon>
        <taxon>Pseudomonadati</taxon>
        <taxon>Pseudomonadota</taxon>
        <taxon>Betaproteobacteria</taxon>
        <taxon>Burkholderiales</taxon>
        <taxon>Alcaligenaceae</taxon>
        <taxon>Bordetella</taxon>
    </lineage>
</organism>
<evidence type="ECO:0000256" key="2">
    <source>
        <dbReference type="SAM" id="MobiDB-lite"/>
    </source>
</evidence>
<dbReference type="PANTHER" id="PTHR43364">
    <property type="entry name" value="NADH-SPECIFIC METHYLGLYOXAL REDUCTASE-RELATED"/>
    <property type="match status" value="1"/>
</dbReference>
<keyword evidence="5" id="KW-1185">Reference proteome</keyword>
<protein>
    <submittedName>
        <fullName evidence="4">Aldo/keto reductase</fullName>
    </submittedName>
</protein>
<dbReference type="Pfam" id="PF00248">
    <property type="entry name" value="Aldo_ket_red"/>
    <property type="match status" value="1"/>
</dbReference>
<evidence type="ECO:0000313" key="5">
    <source>
        <dbReference type="Proteomes" id="UP000216857"/>
    </source>
</evidence>
<keyword evidence="1" id="KW-0560">Oxidoreductase</keyword>
<dbReference type="Gene3D" id="3.20.20.100">
    <property type="entry name" value="NADP-dependent oxidoreductase domain"/>
    <property type="match status" value="1"/>
</dbReference>
<dbReference type="InterPro" id="IPR023210">
    <property type="entry name" value="NADP_OxRdtase_dom"/>
</dbReference>
<dbReference type="SUPFAM" id="SSF51430">
    <property type="entry name" value="NAD(P)-linked oxidoreductase"/>
    <property type="match status" value="1"/>
</dbReference>
<feature type="domain" description="NADP-dependent oxidoreductase" evidence="3">
    <location>
        <begin position="21"/>
        <end position="325"/>
    </location>
</feature>
<dbReference type="EMBL" id="NEVJ01000001">
    <property type="protein sequence ID" value="OZI26493.1"/>
    <property type="molecule type" value="Genomic_DNA"/>
</dbReference>
<reference evidence="4" key="1">
    <citation type="submission" date="2017-05" db="EMBL/GenBank/DDBJ databases">
        <title>Complete and WGS of Bordetella genogroups.</title>
        <authorList>
            <person name="Spilker T."/>
            <person name="Lipuma J."/>
        </authorList>
    </citation>
    <scope>NUCLEOTIDE SEQUENCE</scope>
    <source>
        <strain evidence="4">AU21707</strain>
    </source>
</reference>
<comment type="caution">
    <text evidence="4">The sequence shown here is derived from an EMBL/GenBank/DDBJ whole genome shotgun (WGS) entry which is preliminary data.</text>
</comment>
<name>A0A261RQC3_9BORD</name>
<proteinExistence type="predicted"/>
<feature type="region of interest" description="Disordered" evidence="2">
    <location>
        <begin position="329"/>
        <end position="350"/>
    </location>
</feature>
<dbReference type="PANTHER" id="PTHR43364:SF4">
    <property type="entry name" value="NAD(P)-LINKED OXIDOREDUCTASE SUPERFAMILY PROTEIN"/>
    <property type="match status" value="1"/>
</dbReference>
<sequence length="350" mass="37520">MSPTSFPVRPLGRTDMNITRVGFGAWAIGGAGWAAGWGAQDDADSIAAIRHAVARGINWIDTAAVYGLGHSEELVGQALKDMAPSQRPYVFTKCGLVWDEHAPTAPPRRVGATRSLRAELEGSLKRLGVERIDLYQMHWPAGDGATLAEYWQALLDMKAEGKVRAIGLSNHNAAQLEDAERLGHVDTLQPPFSAIRRDAAADLLPWCLDHDTGVIVYSPMQSGLLSGSFSQARAAALPEDDWRSRNSEFTGENLRRNLELADVLRRVAERHGCTVAAAAIAWTLAWPGVTGAIVGARSAGQVDGWLGAATLELDEQDMAEIASFIELSGVGTGPSSPQRQAGAELPLRET</sequence>